<accession>E6PEK3</accession>
<evidence type="ECO:0000313" key="2">
    <source>
        <dbReference type="EMBL" id="CBH74888.1"/>
    </source>
</evidence>
<proteinExistence type="predicted"/>
<name>E6PEK3_9ZZZZ</name>
<dbReference type="SUPFAM" id="SSF53474">
    <property type="entry name" value="alpha/beta-Hydrolases"/>
    <property type="match status" value="1"/>
</dbReference>
<gene>
    <name evidence="2" type="ORF">CARN1_0063</name>
</gene>
<sequence length="299" mass="32689">MLAVPPSSTYDSTARESALAAAPMLRHLLQLDGPSIGERGRSFFLLPALPSGRAALLLHGLTASPGQMERFARSLAERGYAVVVPRLPRHGRRDRLTSELAKLDATELLERTKLALQAAYELAPRITVVGFSLGGTLALRLAHDEHLERAVAIAPFLGFSWLPNRLAPMLARAILRLPNAFAWWDPIAREAQVPAHGYPRYSTHAVARAYGLADALLADARESAPRTHDIVAVSNDREAAVNNRAIRRLLAAWVASGASGVRNERLRGLPISHDIVEPERHPEIADRVFPQLLQIVSEP</sequence>
<dbReference type="Pfam" id="PF12697">
    <property type="entry name" value="Abhydrolase_6"/>
    <property type="match status" value="1"/>
</dbReference>
<protein>
    <recommendedName>
        <fullName evidence="1">AB hydrolase-1 domain-containing protein</fullName>
    </recommendedName>
</protein>
<dbReference type="InterPro" id="IPR029058">
    <property type="entry name" value="AB_hydrolase_fold"/>
</dbReference>
<dbReference type="InterPro" id="IPR050266">
    <property type="entry name" value="AB_hydrolase_sf"/>
</dbReference>
<evidence type="ECO:0000259" key="1">
    <source>
        <dbReference type="Pfam" id="PF12697"/>
    </source>
</evidence>
<dbReference type="EMBL" id="CABL01000005">
    <property type="protein sequence ID" value="CBH74888.1"/>
    <property type="molecule type" value="Genomic_DNA"/>
</dbReference>
<dbReference type="GO" id="GO:0016020">
    <property type="term" value="C:membrane"/>
    <property type="evidence" value="ECO:0007669"/>
    <property type="project" value="TreeGrafter"/>
</dbReference>
<organism evidence="2">
    <name type="scientific">mine drainage metagenome</name>
    <dbReference type="NCBI Taxonomy" id="410659"/>
    <lineage>
        <taxon>unclassified sequences</taxon>
        <taxon>metagenomes</taxon>
        <taxon>ecological metagenomes</taxon>
    </lineage>
</organism>
<reference evidence="2" key="1">
    <citation type="submission" date="2009-10" db="EMBL/GenBank/DDBJ databases">
        <title>Diversity of trophic interactions inside an arsenic-rich microbial ecosystem.</title>
        <authorList>
            <person name="Bertin P.N."/>
            <person name="Heinrich-Salmeron A."/>
            <person name="Pelletier E."/>
            <person name="Goulhen-Chollet F."/>
            <person name="Arsene-Ploetze F."/>
            <person name="Gallien S."/>
            <person name="Calteau A."/>
            <person name="Vallenet D."/>
            <person name="Casiot C."/>
            <person name="Chane-Woon-Ming B."/>
            <person name="Giloteaux L."/>
            <person name="Barakat M."/>
            <person name="Bonnefoy V."/>
            <person name="Bruneel O."/>
            <person name="Chandler M."/>
            <person name="Cleiss J."/>
            <person name="Duran R."/>
            <person name="Elbaz-Poulichet F."/>
            <person name="Fonknechten N."/>
            <person name="Lauga B."/>
            <person name="Mornico D."/>
            <person name="Ortet P."/>
            <person name="Schaeffer C."/>
            <person name="Siguier P."/>
            <person name="Alexander Thil Smith A."/>
            <person name="Van Dorsselaer A."/>
            <person name="Weissenbach J."/>
            <person name="Medigue C."/>
            <person name="Le Paslier D."/>
        </authorList>
    </citation>
    <scope>NUCLEOTIDE SEQUENCE</scope>
</reference>
<dbReference type="PANTHER" id="PTHR43798:SF33">
    <property type="entry name" value="HYDROLASE, PUTATIVE (AFU_ORTHOLOGUE AFUA_2G14860)-RELATED"/>
    <property type="match status" value="1"/>
</dbReference>
<feature type="domain" description="AB hydrolase-1" evidence="1">
    <location>
        <begin position="56"/>
        <end position="256"/>
    </location>
</feature>
<dbReference type="InterPro" id="IPR000073">
    <property type="entry name" value="AB_hydrolase_1"/>
</dbReference>
<dbReference type="Gene3D" id="3.40.50.1820">
    <property type="entry name" value="alpha/beta hydrolase"/>
    <property type="match status" value="1"/>
</dbReference>
<dbReference type="PANTHER" id="PTHR43798">
    <property type="entry name" value="MONOACYLGLYCEROL LIPASE"/>
    <property type="match status" value="1"/>
</dbReference>
<comment type="caution">
    <text evidence="2">The sequence shown here is derived from an EMBL/GenBank/DDBJ whole genome shotgun (WGS) entry which is preliminary data.</text>
</comment>
<dbReference type="AlphaFoldDB" id="E6PEK3"/>